<feature type="region of interest" description="Disordered" evidence="4">
    <location>
        <begin position="44"/>
        <end position="119"/>
    </location>
</feature>
<keyword evidence="5" id="KW-1185">Reference proteome</keyword>
<gene>
    <name evidence="6" type="primary">LOC113468936</name>
</gene>
<name>A0A3Q0J542_DIACI</name>
<keyword evidence="3" id="KW-0067">ATP-binding</keyword>
<feature type="compositionally biased region" description="Polar residues" evidence="4">
    <location>
        <begin position="75"/>
        <end position="84"/>
    </location>
</feature>
<dbReference type="KEGG" id="dci:113468936"/>
<dbReference type="InterPro" id="IPR004344">
    <property type="entry name" value="TTL/TTLL_fam"/>
</dbReference>
<dbReference type="GO" id="GO:0005524">
    <property type="term" value="F:ATP binding"/>
    <property type="evidence" value="ECO:0007669"/>
    <property type="project" value="UniProtKB-KW"/>
</dbReference>
<feature type="compositionally biased region" description="Polar residues" evidence="4">
    <location>
        <begin position="44"/>
        <end position="54"/>
    </location>
</feature>
<organism evidence="5 6">
    <name type="scientific">Diaphorina citri</name>
    <name type="common">Asian citrus psyllid</name>
    <dbReference type="NCBI Taxonomy" id="121845"/>
    <lineage>
        <taxon>Eukaryota</taxon>
        <taxon>Metazoa</taxon>
        <taxon>Ecdysozoa</taxon>
        <taxon>Arthropoda</taxon>
        <taxon>Hexapoda</taxon>
        <taxon>Insecta</taxon>
        <taxon>Pterygota</taxon>
        <taxon>Neoptera</taxon>
        <taxon>Paraneoptera</taxon>
        <taxon>Hemiptera</taxon>
        <taxon>Sternorrhyncha</taxon>
        <taxon>Psylloidea</taxon>
        <taxon>Psyllidae</taxon>
        <taxon>Diaphorininae</taxon>
        <taxon>Diaphorina</taxon>
    </lineage>
</organism>
<reference evidence="6" key="1">
    <citation type="submission" date="2025-08" db="UniProtKB">
        <authorList>
            <consortium name="RefSeq"/>
        </authorList>
    </citation>
    <scope>IDENTIFICATION</scope>
</reference>
<dbReference type="GO" id="GO:0000226">
    <property type="term" value="P:microtubule cytoskeleton organization"/>
    <property type="evidence" value="ECO:0007669"/>
    <property type="project" value="TreeGrafter"/>
</dbReference>
<evidence type="ECO:0000256" key="3">
    <source>
        <dbReference type="ARBA" id="ARBA00022840"/>
    </source>
</evidence>
<evidence type="ECO:0000256" key="1">
    <source>
        <dbReference type="ARBA" id="ARBA00022598"/>
    </source>
</evidence>
<dbReference type="GO" id="GO:0015631">
    <property type="term" value="F:tubulin binding"/>
    <property type="evidence" value="ECO:0007669"/>
    <property type="project" value="TreeGrafter"/>
</dbReference>
<dbReference type="Gene3D" id="3.30.470.20">
    <property type="entry name" value="ATP-grasp fold, B domain"/>
    <property type="match status" value="1"/>
</dbReference>
<keyword evidence="2" id="KW-0547">Nucleotide-binding</keyword>
<dbReference type="Pfam" id="PF03133">
    <property type="entry name" value="TTL"/>
    <property type="match status" value="1"/>
</dbReference>
<protein>
    <submittedName>
        <fullName evidence="6">Tubulin polyglutamylase TTLL6-like</fullName>
    </submittedName>
</protein>
<evidence type="ECO:0000313" key="6">
    <source>
        <dbReference type="RefSeq" id="XP_026682058.1"/>
    </source>
</evidence>
<evidence type="ECO:0000256" key="4">
    <source>
        <dbReference type="SAM" id="MobiDB-lite"/>
    </source>
</evidence>
<feature type="compositionally biased region" description="Polar residues" evidence="4">
    <location>
        <begin position="91"/>
        <end position="103"/>
    </location>
</feature>
<feature type="compositionally biased region" description="Low complexity" evidence="4">
    <location>
        <begin position="55"/>
        <end position="66"/>
    </location>
</feature>
<dbReference type="AlphaFoldDB" id="A0A3Q0J542"/>
<proteinExistence type="predicted"/>
<dbReference type="GO" id="GO:0070740">
    <property type="term" value="F:tubulin-glutamic acid ligase activity"/>
    <property type="evidence" value="ECO:0007669"/>
    <property type="project" value="TreeGrafter"/>
</dbReference>
<dbReference type="GO" id="GO:0036064">
    <property type="term" value="C:ciliary basal body"/>
    <property type="evidence" value="ECO:0007669"/>
    <property type="project" value="TreeGrafter"/>
</dbReference>
<dbReference type="PaxDb" id="121845-A0A3Q0J542"/>
<dbReference type="PANTHER" id="PTHR12241">
    <property type="entry name" value="TUBULIN POLYGLUTAMYLASE"/>
    <property type="match status" value="1"/>
</dbReference>
<accession>A0A3Q0J542</accession>
<dbReference type="GeneID" id="113468936"/>
<keyword evidence="1" id="KW-0436">Ligase</keyword>
<dbReference type="Proteomes" id="UP000079169">
    <property type="component" value="Unplaced"/>
</dbReference>
<dbReference type="RefSeq" id="XP_026682058.1">
    <property type="nucleotide sequence ID" value="XM_026826257.1"/>
</dbReference>
<dbReference type="PROSITE" id="PS51221">
    <property type="entry name" value="TTL"/>
    <property type="match status" value="1"/>
</dbReference>
<sequence length="375" mass="42858">MNSKQSKTTDSTRQIVQRLSKNANNSFNQVHFNSSHGAKNALTTKSKNEIPNSKVQQVNVGQTTNQSDENHFDVGQNSKKNLISKSKRGTSSKSFNHSNSKQLELQLPENGQISPKTSTKIKSSRNFQDIYSARERAKNALRTKSMLEGRVVINLKRCIYPVLTAVAMSLGMVIVRDDDKDWDVCWSDFSISTIISKKMSLHHRVNHFPGMANLESKAILAYHLNRMKYFFPDEYNIFPKSWSLPRQWKEVISYNREHADETLILKPTRGAEGKGIKILNFIPEHEVMDQDASCQVYLSNVLLINGFKFDLRVYVLMTNLGRPFLKAILKLVLEYKESEKLSTLELQGVITRTETTRPKSSYTNGYDELPPHDPR</sequence>
<dbReference type="STRING" id="121845.A0A3Q0J542"/>
<evidence type="ECO:0000256" key="2">
    <source>
        <dbReference type="ARBA" id="ARBA00022741"/>
    </source>
</evidence>
<evidence type="ECO:0000313" key="5">
    <source>
        <dbReference type="Proteomes" id="UP000079169"/>
    </source>
</evidence>
<dbReference type="PANTHER" id="PTHR12241:SF147">
    <property type="entry name" value="TUBULIN POLYGLUTAMYLASE TTLL7"/>
    <property type="match status" value="1"/>
</dbReference>